<reference evidence="1" key="2">
    <citation type="journal article" date="2017" name="J. Med. Entomol.">
        <title>Transcriptome Analysis of the Triatoma infestans (Hemiptera: Reduviidae) Integument.</title>
        <authorList>
            <person name="Calderon-Fernandez G.M."/>
            <person name="Moriconi D.E."/>
            <person name="Dulbecco A.B."/>
            <person name="Juarez M.P."/>
        </authorList>
    </citation>
    <scope>NUCLEOTIDE SEQUENCE</scope>
    <source>
        <strain evidence="1">Int1</strain>
        <tissue evidence="1">Integument</tissue>
    </source>
</reference>
<feature type="non-terminal residue" evidence="1">
    <location>
        <position position="109"/>
    </location>
</feature>
<organism evidence="1">
    <name type="scientific">Triatoma infestans</name>
    <name type="common">Assassin bug</name>
    <dbReference type="NCBI Taxonomy" id="30076"/>
    <lineage>
        <taxon>Eukaryota</taxon>
        <taxon>Metazoa</taxon>
        <taxon>Ecdysozoa</taxon>
        <taxon>Arthropoda</taxon>
        <taxon>Hexapoda</taxon>
        <taxon>Insecta</taxon>
        <taxon>Pterygota</taxon>
        <taxon>Neoptera</taxon>
        <taxon>Paraneoptera</taxon>
        <taxon>Hemiptera</taxon>
        <taxon>Heteroptera</taxon>
        <taxon>Panheteroptera</taxon>
        <taxon>Cimicomorpha</taxon>
        <taxon>Reduviidae</taxon>
        <taxon>Triatominae</taxon>
        <taxon>Triatoma</taxon>
    </lineage>
</organism>
<sequence length="109" mass="12104">MKDMLPHLQETVGLKNDISNNINNIGDLNNITFTISDNITESSITIANETNIKGPTENHTKTEYTLNNTKAEEDYDDTFSFGTVLDLLFNGGLEPNRTKLKSTTVIPLT</sequence>
<proteinExistence type="predicted"/>
<protein>
    <submittedName>
        <fullName evidence="1">Uncharacterized protein</fullName>
    </submittedName>
</protein>
<accession>A0A170UC55</accession>
<dbReference type="AlphaFoldDB" id="A0A170UC55"/>
<name>A0A170UC55_TRIIF</name>
<evidence type="ECO:0000313" key="1">
    <source>
        <dbReference type="EMBL" id="JAR95761.1"/>
    </source>
</evidence>
<dbReference type="EMBL" id="GEMB01007679">
    <property type="protein sequence ID" value="JAR95761.1"/>
    <property type="molecule type" value="Transcribed_RNA"/>
</dbReference>
<reference evidence="1" key="1">
    <citation type="submission" date="2016-04" db="EMBL/GenBank/DDBJ databases">
        <authorList>
            <person name="Calderon-Fernandez G.M.Sr."/>
        </authorList>
    </citation>
    <scope>NUCLEOTIDE SEQUENCE</scope>
    <source>
        <strain evidence="1">Int1</strain>
        <tissue evidence="1">Integument</tissue>
    </source>
</reference>